<feature type="non-terminal residue" evidence="1">
    <location>
        <position position="1"/>
    </location>
</feature>
<dbReference type="Proteomes" id="UP000053477">
    <property type="component" value="Unassembled WGS sequence"/>
</dbReference>
<evidence type="ECO:0000313" key="1">
    <source>
        <dbReference type="EMBL" id="KLO17455.1"/>
    </source>
</evidence>
<organism evidence="1 2">
    <name type="scientific">Schizopora paradoxa</name>
    <dbReference type="NCBI Taxonomy" id="27342"/>
    <lineage>
        <taxon>Eukaryota</taxon>
        <taxon>Fungi</taxon>
        <taxon>Dikarya</taxon>
        <taxon>Basidiomycota</taxon>
        <taxon>Agaricomycotina</taxon>
        <taxon>Agaricomycetes</taxon>
        <taxon>Hymenochaetales</taxon>
        <taxon>Schizoporaceae</taxon>
        <taxon>Schizopora</taxon>
    </lineage>
</organism>
<reference evidence="1 2" key="1">
    <citation type="submission" date="2015-04" db="EMBL/GenBank/DDBJ databases">
        <title>Complete genome sequence of Schizopora paradoxa KUC8140, a cosmopolitan wood degrader in East Asia.</title>
        <authorList>
            <consortium name="DOE Joint Genome Institute"/>
            <person name="Min B."/>
            <person name="Park H."/>
            <person name="Jang Y."/>
            <person name="Kim J.-J."/>
            <person name="Kim K.H."/>
            <person name="Pangilinan J."/>
            <person name="Lipzen A."/>
            <person name="Riley R."/>
            <person name="Grigoriev I.V."/>
            <person name="Spatafora J.W."/>
            <person name="Choi I.-G."/>
        </authorList>
    </citation>
    <scope>NUCLEOTIDE SEQUENCE [LARGE SCALE GENOMIC DNA]</scope>
    <source>
        <strain evidence="1 2">KUC8140</strain>
    </source>
</reference>
<keyword evidence="2" id="KW-1185">Reference proteome</keyword>
<evidence type="ECO:0000313" key="2">
    <source>
        <dbReference type="Proteomes" id="UP000053477"/>
    </source>
</evidence>
<gene>
    <name evidence="1" type="ORF">SCHPADRAFT_803297</name>
</gene>
<dbReference type="CDD" id="cd00590">
    <property type="entry name" value="RRM_SF"/>
    <property type="match status" value="1"/>
</dbReference>
<dbReference type="STRING" id="27342.A0A0H2RZF5"/>
<accession>A0A0H2RZF5</accession>
<dbReference type="AlphaFoldDB" id="A0A0H2RZF5"/>
<dbReference type="OrthoDB" id="4230923at2759"/>
<proteinExistence type="predicted"/>
<protein>
    <recommendedName>
        <fullName evidence="3">RRM domain-containing protein</fullName>
    </recommendedName>
</protein>
<feature type="non-terminal residue" evidence="1">
    <location>
        <position position="213"/>
    </location>
</feature>
<evidence type="ECO:0008006" key="3">
    <source>
        <dbReference type="Google" id="ProtNLM"/>
    </source>
</evidence>
<dbReference type="EMBL" id="KQ085904">
    <property type="protein sequence ID" value="KLO17455.1"/>
    <property type="molecule type" value="Genomic_DNA"/>
</dbReference>
<name>A0A0H2RZF5_9AGAM</name>
<dbReference type="InParanoid" id="A0A0H2RZF5"/>
<sequence>AASWLSSSDVIAFFLQELGSSVCLRPRAFQVIAEHLPAYLNVSSTEALRQIEQESLLPANTIRSVRWIKPVSRRSASQQTAFAIATFASPEEANDVIREGFVIKGRTVRTRKLPKEPRRCLKCQRWNVNHSAANCKADKETCAKCSENHRSGDCTITDPALFRCPNCKNSGHEAWSHSCPKYQEELRKVNDQNPDNNYKYFPTADPSTWVLID</sequence>